<dbReference type="GO" id="GO:0006511">
    <property type="term" value="P:ubiquitin-dependent protein catabolic process"/>
    <property type="evidence" value="ECO:0007669"/>
    <property type="project" value="TreeGrafter"/>
</dbReference>
<dbReference type="FunFam" id="1.10.8.10:FF:000064">
    <property type="entry name" value="Similar to CUE domain-containing protein"/>
    <property type="match status" value="1"/>
</dbReference>
<feature type="compositionally biased region" description="Low complexity" evidence="1">
    <location>
        <begin position="246"/>
        <end position="256"/>
    </location>
</feature>
<sequence length="458" mass="49520">MSASPTSPARTPTPTLAKPTVVPPLPPAEPASPPTPSARSPSLPAATASPLNASPTSQPPIIHPDSQTQPDANPKVFELHAMFPTVELSVIELVLETCGGSTDRAIEQLLAMSDPNFKPDELNVAKQGHQVDLDAEFARSLQLQDEEEYRSSRSRYEAAHGSANSTMSQGELPYQPRVRRSRPSQPQGFSQPEVDNRFGEYESRKDGENPPGMLYMEERLEKLAEAGKQTFNSFLSRAKQKYSEFQAAQAQRSSAQGYGGGQGQRQEYDYSGYGRVASGGGRGGEQSRGQSFGSNARSHSPSISGTESISSQSTADPTPPQSRRPTQSQTPVSQQSKRWQPSDAYDDPLPPRSTSAPNQIEVAPSRTNVGSPDKGKIDPAKLGILPKKRVDLMSTSPSASSHLKSGNKSDDDDPNPSLPNGSLMSRIPPTPPAETTMYKLEDSDDDELEYTKNPFDEK</sequence>
<dbReference type="GO" id="GO:0005737">
    <property type="term" value="C:cytoplasm"/>
    <property type="evidence" value="ECO:0007669"/>
    <property type="project" value="TreeGrafter"/>
</dbReference>
<dbReference type="SUPFAM" id="SSF46934">
    <property type="entry name" value="UBA-like"/>
    <property type="match status" value="1"/>
</dbReference>
<dbReference type="Gene3D" id="1.10.8.10">
    <property type="entry name" value="DNA helicase RuvA subunit, C-terminal domain"/>
    <property type="match status" value="1"/>
</dbReference>
<evidence type="ECO:0000259" key="2">
    <source>
        <dbReference type="PROSITE" id="PS51140"/>
    </source>
</evidence>
<proteinExistence type="predicted"/>
<feature type="region of interest" description="Disordered" evidence="1">
    <location>
        <begin position="1"/>
        <end position="74"/>
    </location>
</feature>
<feature type="compositionally biased region" description="Gly residues" evidence="1">
    <location>
        <begin position="277"/>
        <end position="286"/>
    </location>
</feature>
<feature type="compositionally biased region" description="Low complexity" evidence="1">
    <location>
        <begin position="287"/>
        <end position="313"/>
    </location>
</feature>
<gene>
    <name evidence="3" type="ORF">I312_02108</name>
</gene>
<dbReference type="HOGENOM" id="CLU_630070_0_0_1"/>
<dbReference type="InterPro" id="IPR009060">
    <property type="entry name" value="UBA-like_sf"/>
</dbReference>
<name>A0A0D0VSB8_CRYGA</name>
<feature type="compositionally biased region" description="Basic and acidic residues" evidence="1">
    <location>
        <begin position="149"/>
        <end position="158"/>
    </location>
</feature>
<dbReference type="GO" id="GO:0043130">
    <property type="term" value="F:ubiquitin binding"/>
    <property type="evidence" value="ECO:0007669"/>
    <property type="project" value="InterPro"/>
</dbReference>
<feature type="region of interest" description="Disordered" evidence="1">
    <location>
        <begin position="240"/>
        <end position="458"/>
    </location>
</feature>
<dbReference type="AlphaFoldDB" id="A0A0D0VSB8"/>
<feature type="compositionally biased region" description="Low complexity" evidence="1">
    <location>
        <begin position="325"/>
        <end position="336"/>
    </location>
</feature>
<dbReference type="CDD" id="cd14279">
    <property type="entry name" value="CUE"/>
    <property type="match status" value="1"/>
</dbReference>
<dbReference type="PROSITE" id="PS51140">
    <property type="entry name" value="CUE"/>
    <property type="match status" value="1"/>
</dbReference>
<dbReference type="PANTHER" id="PTHR16461">
    <property type="entry name" value="TOLL-INTERACTING PROTEIN"/>
    <property type="match status" value="1"/>
</dbReference>
<organism evidence="3">
    <name type="scientific">Cryptococcus bacillisporus CA1280</name>
    <dbReference type="NCBI Taxonomy" id="1296109"/>
    <lineage>
        <taxon>Eukaryota</taxon>
        <taxon>Fungi</taxon>
        <taxon>Dikarya</taxon>
        <taxon>Basidiomycota</taxon>
        <taxon>Agaricomycotina</taxon>
        <taxon>Tremellomycetes</taxon>
        <taxon>Tremellales</taxon>
        <taxon>Cryptococcaceae</taxon>
        <taxon>Cryptococcus</taxon>
        <taxon>Cryptococcus gattii species complex</taxon>
    </lineage>
</organism>
<evidence type="ECO:0000256" key="1">
    <source>
        <dbReference type="SAM" id="MobiDB-lite"/>
    </source>
</evidence>
<feature type="compositionally biased region" description="Low complexity" evidence="1">
    <location>
        <begin position="37"/>
        <end position="56"/>
    </location>
</feature>
<dbReference type="Pfam" id="PF02845">
    <property type="entry name" value="CUE"/>
    <property type="match status" value="1"/>
</dbReference>
<feature type="domain" description="CUE" evidence="2">
    <location>
        <begin position="71"/>
        <end position="114"/>
    </location>
</feature>
<dbReference type="OrthoDB" id="9942608at2759"/>
<protein>
    <recommendedName>
        <fullName evidence="2">CUE domain-containing protein</fullName>
    </recommendedName>
</protein>
<dbReference type="InterPro" id="IPR003892">
    <property type="entry name" value="CUE"/>
</dbReference>
<feature type="compositionally biased region" description="Polar residues" evidence="1">
    <location>
        <begin position="393"/>
        <end position="403"/>
    </location>
</feature>
<feature type="compositionally biased region" description="Basic and acidic residues" evidence="1">
    <location>
        <begin position="194"/>
        <end position="208"/>
    </location>
</feature>
<feature type="compositionally biased region" description="Low complexity" evidence="1">
    <location>
        <begin position="1"/>
        <end position="20"/>
    </location>
</feature>
<dbReference type="GO" id="GO:0031624">
    <property type="term" value="F:ubiquitin conjugating enzyme binding"/>
    <property type="evidence" value="ECO:0007669"/>
    <property type="project" value="TreeGrafter"/>
</dbReference>
<dbReference type="PANTHER" id="PTHR16461:SF5">
    <property type="entry name" value="TOLL-INTERACTING PROTEIN"/>
    <property type="match status" value="1"/>
</dbReference>
<accession>A0A0D0VSB8</accession>
<dbReference type="EMBL" id="KN847977">
    <property type="protein sequence ID" value="KIR48265.1"/>
    <property type="molecule type" value="Genomic_DNA"/>
</dbReference>
<feature type="region of interest" description="Disordered" evidence="1">
    <location>
        <begin position="144"/>
        <end position="217"/>
    </location>
</feature>
<feature type="compositionally biased region" description="Pro residues" evidence="1">
    <location>
        <begin position="21"/>
        <end position="36"/>
    </location>
</feature>
<evidence type="ECO:0000313" key="3">
    <source>
        <dbReference type="EMBL" id="KIR48265.1"/>
    </source>
</evidence>
<reference evidence="3" key="1">
    <citation type="submission" date="2015-01" db="EMBL/GenBank/DDBJ databases">
        <title>The Genome Sequence of Cryptococcus gattii CA1280.</title>
        <authorList>
            <consortium name="The Broad Institute Genomics Platform"/>
            <person name="Cuomo C."/>
            <person name="Litvintseva A."/>
            <person name="Chen Y."/>
            <person name="Heitman J."/>
            <person name="Sun S."/>
            <person name="Springer D."/>
            <person name="Dromer F."/>
            <person name="Young S."/>
            <person name="Zeng Q."/>
            <person name="Gargeya S."/>
            <person name="Abouelleil A."/>
            <person name="Alvarado L."/>
            <person name="Chapman S.B."/>
            <person name="Gainer-Dewar J."/>
            <person name="Goldberg J."/>
            <person name="Griggs A."/>
            <person name="Gujja S."/>
            <person name="Hansen M."/>
            <person name="Howarth C."/>
            <person name="Imamovic A."/>
            <person name="Larimer J."/>
            <person name="Murphy C."/>
            <person name="Naylor J."/>
            <person name="Pearson M."/>
            <person name="Priest M."/>
            <person name="Roberts A."/>
            <person name="Saif S."/>
            <person name="Shea T."/>
            <person name="Sykes S."/>
            <person name="Wortman J."/>
            <person name="Nusbaum C."/>
            <person name="Birren B."/>
        </authorList>
    </citation>
    <scope>NUCLEOTIDE SEQUENCE [LARGE SCALE GENOMIC DNA]</scope>
    <source>
        <strain evidence="3">CA1280</strain>
    </source>
</reference>